<name>A0A8S5SDK4_9CAUD</name>
<reference evidence="1" key="1">
    <citation type="journal article" date="2021" name="Proc. Natl. Acad. Sci. U.S.A.">
        <title>A Catalog of Tens of Thousands of Viruses from Human Metagenomes Reveals Hidden Associations with Chronic Diseases.</title>
        <authorList>
            <person name="Tisza M.J."/>
            <person name="Buck C.B."/>
        </authorList>
    </citation>
    <scope>NUCLEOTIDE SEQUENCE</scope>
    <source>
        <strain evidence="1">Ct7Ex2</strain>
    </source>
</reference>
<protein>
    <submittedName>
        <fullName evidence="1">Uncharacterized protein</fullName>
    </submittedName>
</protein>
<dbReference type="EMBL" id="BK032576">
    <property type="protein sequence ID" value="DAF48867.1"/>
    <property type="molecule type" value="Genomic_DNA"/>
</dbReference>
<organism evidence="1">
    <name type="scientific">Podoviridae sp. ct7Ex2</name>
    <dbReference type="NCBI Taxonomy" id="2827722"/>
    <lineage>
        <taxon>Viruses</taxon>
        <taxon>Duplodnaviria</taxon>
        <taxon>Heunggongvirae</taxon>
        <taxon>Uroviricota</taxon>
        <taxon>Caudoviricetes</taxon>
    </lineage>
</organism>
<proteinExistence type="predicted"/>
<accession>A0A8S5SDK4</accession>
<evidence type="ECO:0000313" key="1">
    <source>
        <dbReference type="EMBL" id="DAF48867.1"/>
    </source>
</evidence>
<sequence length="30" mass="3532">MFLSLFLGHSVKSTKHKHNDSQHILIRLML</sequence>